<dbReference type="EMBL" id="CP144751">
    <property type="protein sequence ID" value="WVZ84205.1"/>
    <property type="molecule type" value="Genomic_DNA"/>
</dbReference>
<dbReference type="InterPro" id="IPR056924">
    <property type="entry name" value="SH3_Tf2-1"/>
</dbReference>
<dbReference type="Pfam" id="PF17921">
    <property type="entry name" value="Integrase_H2C2"/>
    <property type="match status" value="1"/>
</dbReference>
<evidence type="ECO:0000259" key="1">
    <source>
        <dbReference type="PROSITE" id="PS50994"/>
    </source>
</evidence>
<evidence type="ECO:0000313" key="2">
    <source>
        <dbReference type="EMBL" id="WVZ84205.1"/>
    </source>
</evidence>
<name>A0AAQ3X4K8_PASNO</name>
<dbReference type="GO" id="GO:0003676">
    <property type="term" value="F:nucleic acid binding"/>
    <property type="evidence" value="ECO:0007669"/>
    <property type="project" value="InterPro"/>
</dbReference>
<protein>
    <recommendedName>
        <fullName evidence="1">Integrase catalytic domain-containing protein</fullName>
    </recommendedName>
</protein>
<accession>A0AAQ3X4K8</accession>
<dbReference type="PANTHER" id="PTHR45835:SF99">
    <property type="entry name" value="CHROMO DOMAIN-CONTAINING PROTEIN-RELATED"/>
    <property type="match status" value="1"/>
</dbReference>
<organism evidence="2 3">
    <name type="scientific">Paspalum notatum var. saurae</name>
    <dbReference type="NCBI Taxonomy" id="547442"/>
    <lineage>
        <taxon>Eukaryota</taxon>
        <taxon>Viridiplantae</taxon>
        <taxon>Streptophyta</taxon>
        <taxon>Embryophyta</taxon>
        <taxon>Tracheophyta</taxon>
        <taxon>Spermatophyta</taxon>
        <taxon>Magnoliopsida</taxon>
        <taxon>Liliopsida</taxon>
        <taxon>Poales</taxon>
        <taxon>Poaceae</taxon>
        <taxon>PACMAD clade</taxon>
        <taxon>Panicoideae</taxon>
        <taxon>Andropogonodae</taxon>
        <taxon>Paspaleae</taxon>
        <taxon>Paspalinae</taxon>
        <taxon>Paspalum</taxon>
    </lineage>
</organism>
<dbReference type="FunFam" id="3.30.420.10:FF:000032">
    <property type="entry name" value="Retrovirus-related Pol polyprotein from transposon 297-like Protein"/>
    <property type="match status" value="1"/>
</dbReference>
<dbReference type="InterPro" id="IPR012337">
    <property type="entry name" value="RNaseH-like_sf"/>
</dbReference>
<dbReference type="InterPro" id="IPR036397">
    <property type="entry name" value="RNaseH_sf"/>
</dbReference>
<dbReference type="PANTHER" id="PTHR45835">
    <property type="entry name" value="YALI0A06105P"/>
    <property type="match status" value="1"/>
</dbReference>
<dbReference type="GO" id="GO:0015074">
    <property type="term" value="P:DNA integration"/>
    <property type="evidence" value="ECO:0007669"/>
    <property type="project" value="InterPro"/>
</dbReference>
<dbReference type="PROSITE" id="PS50994">
    <property type="entry name" value="INTEGRASE"/>
    <property type="match status" value="1"/>
</dbReference>
<reference evidence="2 3" key="1">
    <citation type="submission" date="2024-02" db="EMBL/GenBank/DDBJ databases">
        <title>High-quality chromosome-scale genome assembly of Pensacola bahiagrass (Paspalum notatum Flugge var. saurae).</title>
        <authorList>
            <person name="Vega J.M."/>
            <person name="Podio M."/>
            <person name="Orjuela J."/>
            <person name="Siena L.A."/>
            <person name="Pessino S.C."/>
            <person name="Combes M.C."/>
            <person name="Mariac C."/>
            <person name="Albertini E."/>
            <person name="Pupilli F."/>
            <person name="Ortiz J.P.A."/>
            <person name="Leblanc O."/>
        </authorList>
    </citation>
    <scope>NUCLEOTIDE SEQUENCE [LARGE SCALE GENOMIC DNA]</scope>
    <source>
        <strain evidence="2">R1</strain>
        <tissue evidence="2">Leaf</tissue>
    </source>
</reference>
<feature type="domain" description="Integrase catalytic" evidence="1">
    <location>
        <begin position="137"/>
        <end position="300"/>
    </location>
</feature>
<dbReference type="InterPro" id="IPR041588">
    <property type="entry name" value="Integrase_H2C2"/>
</dbReference>
<dbReference type="SUPFAM" id="SSF53098">
    <property type="entry name" value="Ribonuclease H-like"/>
    <property type="match status" value="1"/>
</dbReference>
<evidence type="ECO:0000313" key="3">
    <source>
        <dbReference type="Proteomes" id="UP001341281"/>
    </source>
</evidence>
<dbReference type="AlphaFoldDB" id="A0AAQ3X4K8"/>
<dbReference type="Gene3D" id="3.30.420.10">
    <property type="entry name" value="Ribonuclease H-like superfamily/Ribonuclease H"/>
    <property type="match status" value="1"/>
</dbReference>
<dbReference type="Gene3D" id="1.10.340.70">
    <property type="match status" value="1"/>
</dbReference>
<dbReference type="Pfam" id="PF24626">
    <property type="entry name" value="SH3_Tf2-1"/>
    <property type="match status" value="1"/>
</dbReference>
<sequence>MEIHYHPGKANVVADALSRKNYANMALGFMMPHELCEEFERLSLGKVPHFREDEQGTLWYRNRICVPNVDSIRKLILSEAHDTAYSIHPDSTKMYYDLKERFWWYGMKRAVAEYVAICDTCQRVKTEHQGPAGLLQPLKVPEWKWEEITMDFIVGLPRTQKGYNSIWVVVDWLTKVAHFIPVNTTYSGAKLAELYIYRIVCLHGVPKRIISDRDSQFTSRFWEQLHDSLDTKLRFSTAYHPQTDRQTERTNQILEDMLRACAIRYGTSWDKCVPYAEFSYNNSYQASLKKSPFEALYGKRCRTPLFWNQTGEKQENLRVAQSRQKSYADVRMRDLSFKVDDHVYLKVSLMRGIRRFNMKGKLAPRYIGPFKILEKKGEVAYRILLGVHDVFHVSQLKKCLRVLEEQAPLEGLEVQEDLTYIEHPVKILDT</sequence>
<dbReference type="InterPro" id="IPR001584">
    <property type="entry name" value="Integrase_cat-core"/>
</dbReference>
<proteinExistence type="predicted"/>
<gene>
    <name evidence="2" type="ORF">U9M48_031259</name>
</gene>
<dbReference type="Proteomes" id="UP001341281">
    <property type="component" value="Chromosome 07"/>
</dbReference>
<keyword evidence="3" id="KW-1185">Reference proteome</keyword>